<keyword evidence="2" id="KW-0472">Membrane</keyword>
<evidence type="ECO:0000313" key="3">
    <source>
        <dbReference type="EMBL" id="JAB87848.1"/>
    </source>
</evidence>
<feature type="transmembrane region" description="Helical" evidence="2">
    <location>
        <begin position="610"/>
        <end position="632"/>
    </location>
</feature>
<sequence length="689" mass="74648">MRFRSRTSLLQLHSCCRSAKKHAGGECVDRRYATAGYSIFFVVALLLQVLTGAAVAGDGGTKGLLRMRSAKIARVHGMQVVPESLSNSGASGDGDSAVSDASSSMLVKDKLSGAVAESSKHLAGKYEIRSVSGEPNYKSVNLTWEVEFVPSTDDGTAPTATTSVVDAITNSSAEVEPPKAFQIFFCELQSFGPHRCRSKLVNQTQQVEPNGISDSNNHDNDAPAEQAKNSRQVRHYSVQIDNLRMATKYSFHIRPQAKRRNMKITGRSEVFGNEIVDDAAVTLKGVPLDGGQTIIIPTKGFAAQATKCLPQASEIEVETGPYFGGKIVVDGGSCGVKGDQNDPIDRYTMRINHKMCGSLVKPETNTVETFITVQEKLGIYTHSTRRFVVVCSFQSGMQTVRASFTVPGSDGVAAAVENDPFEPDDRLGREQRYMRFVDKSALVLKEHTAPLEPAPPAAHTQALSSDESIALVEEVTDAVNQNGSSKSENSGINPLLNDESNEVPNSVALLEDILPGVNEQDIRHENEVLKLQEIDEETREEVDAVSTVPVTAARAAKYAKLVREQATANALADETNRSGTLAVEQRYHLRNTAAAGRGFTSTLEQISSNAGSIIITVSLCVLVLGIFIFVVFREARRQRYIRSNIKMQQLQSSRASSPTSVGTEHSASVKRTIPRALQAQHAQHAQGNM</sequence>
<feature type="transmembrane region" description="Helical" evidence="2">
    <location>
        <begin position="39"/>
        <end position="57"/>
    </location>
</feature>
<feature type="region of interest" description="Disordered" evidence="1">
    <location>
        <begin position="208"/>
        <end position="233"/>
    </location>
</feature>
<keyword evidence="2" id="KW-0812">Transmembrane</keyword>
<protein>
    <recommendedName>
        <fullName evidence="4">ZP domain-containing protein</fullName>
    </recommendedName>
</protein>
<proteinExistence type="evidence at transcript level"/>
<dbReference type="OrthoDB" id="6368363at2759"/>
<reference evidence="3" key="2">
    <citation type="journal article" date="2014" name="BMC Genomics">
        <title>A genomic perspective to assessing quality of mass-reared SIT flies used in Mediterranean fruit fly (Ceratitis capitata) eradication in California.</title>
        <authorList>
            <person name="Calla B."/>
            <person name="Hall B."/>
            <person name="Hou S."/>
            <person name="Geib S.M."/>
        </authorList>
    </citation>
    <scope>NUCLEOTIDE SEQUENCE</scope>
</reference>
<organism evidence="3">
    <name type="scientific">Ceratitis capitata</name>
    <name type="common">Mediterranean fruit fly</name>
    <name type="synonym">Tephritis capitata</name>
    <dbReference type="NCBI Taxonomy" id="7213"/>
    <lineage>
        <taxon>Eukaryota</taxon>
        <taxon>Metazoa</taxon>
        <taxon>Ecdysozoa</taxon>
        <taxon>Arthropoda</taxon>
        <taxon>Hexapoda</taxon>
        <taxon>Insecta</taxon>
        <taxon>Pterygota</taxon>
        <taxon>Neoptera</taxon>
        <taxon>Endopterygota</taxon>
        <taxon>Diptera</taxon>
        <taxon>Brachycera</taxon>
        <taxon>Muscomorpha</taxon>
        <taxon>Tephritoidea</taxon>
        <taxon>Tephritidae</taxon>
        <taxon>Ceratitis</taxon>
        <taxon>Ceratitis</taxon>
    </lineage>
</organism>
<keyword evidence="2" id="KW-1133">Transmembrane helix</keyword>
<evidence type="ECO:0008006" key="4">
    <source>
        <dbReference type="Google" id="ProtNLM"/>
    </source>
</evidence>
<dbReference type="EMBL" id="GAMC01018707">
    <property type="protein sequence ID" value="JAB87848.1"/>
    <property type="molecule type" value="mRNA"/>
</dbReference>
<accession>W8AT52</accession>
<reference evidence="3" key="1">
    <citation type="submission" date="2013-07" db="EMBL/GenBank/DDBJ databases">
        <authorList>
            <person name="Geib S."/>
        </authorList>
    </citation>
    <scope>NUCLEOTIDE SEQUENCE</scope>
</reference>
<dbReference type="AlphaFoldDB" id="W8AT52"/>
<name>W8AT52_CERCA</name>
<evidence type="ECO:0000256" key="1">
    <source>
        <dbReference type="SAM" id="MobiDB-lite"/>
    </source>
</evidence>
<evidence type="ECO:0000256" key="2">
    <source>
        <dbReference type="SAM" id="Phobius"/>
    </source>
</evidence>